<dbReference type="EMBL" id="QGMF01000317">
    <property type="protein sequence ID" value="TVY16863.1"/>
    <property type="molecule type" value="Genomic_DNA"/>
</dbReference>
<feature type="compositionally biased region" description="Polar residues" evidence="1">
    <location>
        <begin position="418"/>
        <end position="429"/>
    </location>
</feature>
<evidence type="ECO:0000313" key="3">
    <source>
        <dbReference type="Proteomes" id="UP000469559"/>
    </source>
</evidence>
<reference evidence="2 3" key="1">
    <citation type="submission" date="2018-05" db="EMBL/GenBank/DDBJ databases">
        <title>Whole genome sequencing for identification of molecular markers to develop diagnostic detection tools for the regulated plant pathogen Lachnellula willkommii.</title>
        <authorList>
            <person name="Giroux E."/>
            <person name="Bilodeau G."/>
        </authorList>
    </citation>
    <scope>NUCLEOTIDE SEQUENCE [LARGE SCALE GENOMIC DNA]</scope>
    <source>
        <strain evidence="2 3">CBS 203.66</strain>
    </source>
</reference>
<protein>
    <submittedName>
        <fullName evidence="2">Uncharacterized protein</fullName>
    </submittedName>
</protein>
<accession>A0A8T9BET2</accession>
<feature type="compositionally biased region" description="Low complexity" evidence="1">
    <location>
        <begin position="442"/>
        <end position="457"/>
    </location>
</feature>
<dbReference type="Proteomes" id="UP000469559">
    <property type="component" value="Unassembled WGS sequence"/>
</dbReference>
<dbReference type="PANTHER" id="PTHR38791">
    <property type="entry name" value="ZN(II)2CYS6 TRANSCRIPTION FACTOR (EUROFUNG)-RELATED-RELATED"/>
    <property type="match status" value="1"/>
</dbReference>
<feature type="compositionally biased region" description="Low complexity" evidence="1">
    <location>
        <begin position="403"/>
        <end position="417"/>
    </location>
</feature>
<evidence type="ECO:0000256" key="1">
    <source>
        <dbReference type="SAM" id="MobiDB-lite"/>
    </source>
</evidence>
<dbReference type="AlphaFoldDB" id="A0A8T9BET2"/>
<dbReference type="Pfam" id="PF11951">
    <property type="entry name" value="Fungal_trans_2"/>
    <property type="match status" value="1"/>
</dbReference>
<comment type="caution">
    <text evidence="2">The sequence shown here is derived from an EMBL/GenBank/DDBJ whole genome shotgun (WGS) entry which is preliminary data.</text>
</comment>
<dbReference type="PANTHER" id="PTHR38791:SF13">
    <property type="entry name" value="ZN(2)-C6 FUNGAL-TYPE DOMAIN-CONTAINING PROTEIN"/>
    <property type="match status" value="1"/>
</dbReference>
<proteinExistence type="predicted"/>
<feature type="region of interest" description="Disordered" evidence="1">
    <location>
        <begin position="403"/>
        <end position="458"/>
    </location>
</feature>
<keyword evidence="3" id="KW-1185">Reference proteome</keyword>
<sequence>MQDTSSSRLAMMLSTSEALSVPIEQQAPCFFVTNFILPSSDTRGTGTGHFDYLAPLMKTAGLDSPLSIAFQAVAMAALANRPNSRGRGLLPKAMGQYAKALKATNLALQNPAQQKSDQTLAAILMLGFFETVLTQSNSAQAWYSHADGAIQVVRMRGKKQLRTKIGRSMFLVTINCMTASKVPVGGAEWWCTDSPDEDFITRLNIAVVTLRSEIHAALAAWPRTPEYFQKVTEFIRRARVMEKQYLQWEALLPEHLKPKTIAWVDQISGGDITKAEDLITDTIASIPFFLGWRVGQGGDLTAGEPSNGDARSKNFLSPSSVDAYFAMWPLFSISATDSITDLQRAWVKGRLVFIGEVIGLSHAKVLSGFQLRLPSMIIRRDNMGHAAPTPEMLAAAVTRGVYAPNSHSHSHSASNPPTNETITPQSPFNPASFPSAGPGTSQNNNGAANPAQGQGQPLYTLNPLQQRQAMQKEAYEKERASLLKKASNSQGDAVEMLAAKFLAV</sequence>
<name>A0A8T9BET2_9HELO</name>
<dbReference type="OrthoDB" id="4314040at2759"/>
<organism evidence="2 3">
    <name type="scientific">Lachnellula arida</name>
    <dbReference type="NCBI Taxonomy" id="1316785"/>
    <lineage>
        <taxon>Eukaryota</taxon>
        <taxon>Fungi</taxon>
        <taxon>Dikarya</taxon>
        <taxon>Ascomycota</taxon>
        <taxon>Pezizomycotina</taxon>
        <taxon>Leotiomycetes</taxon>
        <taxon>Helotiales</taxon>
        <taxon>Lachnaceae</taxon>
        <taxon>Lachnellula</taxon>
    </lineage>
</organism>
<dbReference type="InterPro" id="IPR021858">
    <property type="entry name" value="Fun_TF"/>
</dbReference>
<evidence type="ECO:0000313" key="2">
    <source>
        <dbReference type="EMBL" id="TVY16863.1"/>
    </source>
</evidence>
<gene>
    <name evidence="2" type="ORF">LARI1_G004644</name>
</gene>
<dbReference type="InterPro" id="IPR053175">
    <property type="entry name" value="DHMBA_Reg_Transcription_Factor"/>
</dbReference>